<proteinExistence type="predicted"/>
<reference evidence="1 2" key="1">
    <citation type="journal article" date="2014" name="Curr. Biol.">
        <title>The genome of the clonal raider ant Cerapachys biroi.</title>
        <authorList>
            <person name="Oxley P.R."/>
            <person name="Ji L."/>
            <person name="Fetter-Pruneda I."/>
            <person name="McKenzie S.K."/>
            <person name="Li C."/>
            <person name="Hu H."/>
            <person name="Zhang G."/>
            <person name="Kronauer D.J."/>
        </authorList>
    </citation>
    <scope>NUCLEOTIDE SEQUENCE [LARGE SCALE GENOMIC DNA]</scope>
</reference>
<protein>
    <submittedName>
        <fullName evidence="1">Uncharacterized protein</fullName>
    </submittedName>
</protein>
<evidence type="ECO:0000313" key="1">
    <source>
        <dbReference type="EMBL" id="EZA59887.1"/>
    </source>
</evidence>
<evidence type="ECO:0000313" key="2">
    <source>
        <dbReference type="Proteomes" id="UP000053097"/>
    </source>
</evidence>
<organism evidence="1 2">
    <name type="scientific">Ooceraea biroi</name>
    <name type="common">Clonal raider ant</name>
    <name type="synonym">Cerapachys biroi</name>
    <dbReference type="NCBI Taxonomy" id="2015173"/>
    <lineage>
        <taxon>Eukaryota</taxon>
        <taxon>Metazoa</taxon>
        <taxon>Ecdysozoa</taxon>
        <taxon>Arthropoda</taxon>
        <taxon>Hexapoda</taxon>
        <taxon>Insecta</taxon>
        <taxon>Pterygota</taxon>
        <taxon>Neoptera</taxon>
        <taxon>Endopterygota</taxon>
        <taxon>Hymenoptera</taxon>
        <taxon>Apocrita</taxon>
        <taxon>Aculeata</taxon>
        <taxon>Formicoidea</taxon>
        <taxon>Formicidae</taxon>
        <taxon>Dorylinae</taxon>
        <taxon>Ooceraea</taxon>
    </lineage>
</organism>
<dbReference type="EMBL" id="KK107087">
    <property type="protein sequence ID" value="EZA59887.1"/>
    <property type="molecule type" value="Genomic_DNA"/>
</dbReference>
<dbReference type="AlphaFoldDB" id="A0A026WV42"/>
<sequence length="147" mass="16157">MSERAFGGKPSGASRRGLLSEYSVMLCMASYAATAYQDAVVSVSEIIMWCDVGQGRIVGIENSGKRRGVGGEIARSCAGCLFFAWPAPRGNLASARRRLKELLGGKRFRGNDELHLAINNWLNGPIADDYDNGILKLVNRYIWQMLK</sequence>
<dbReference type="Proteomes" id="UP000053097">
    <property type="component" value="Unassembled WGS sequence"/>
</dbReference>
<keyword evidence="2" id="KW-1185">Reference proteome</keyword>
<name>A0A026WV42_OOCBI</name>
<gene>
    <name evidence="1" type="ORF">X777_16090</name>
</gene>
<accession>A0A026WV42</accession>